<protein>
    <submittedName>
        <fullName evidence="2">Type IX secretion system membrane protein PorP/SprF</fullName>
    </submittedName>
</protein>
<feature type="signal peptide" evidence="1">
    <location>
        <begin position="1"/>
        <end position="19"/>
    </location>
</feature>
<dbReference type="Pfam" id="PF11751">
    <property type="entry name" value="PorP_SprF"/>
    <property type="match status" value="1"/>
</dbReference>
<sequence length="343" mass="38646">MKKNFLLVCLVLASYLGWAQQIPHYSNYMLNPLLLNPAVTGVDNYLDLRTGYRNQWSGLEGAPESFYLSAHMPIARLDYVNPPSSYHQQPQPKRSKYLNNWRPFHRNTTQQIPANHGLGLLVQVDQAGGMKRTDVQATYAYHLPVTGTMKLAAGVAAGITQYGLNRDQISFIDPSDPVVNEESYHRIRPNLSVGLVAYDTRFFAGVSFAQVLPAPYTFRTSDPEVPAQQQRHFYGHAGYRIIISRDVNFIPSVVVKYADPTALSFDVNAKLYLRQFLWLGGSYRHNDAVTASAGFHWKNKMHLGYAYDLTTSALNTVSTGSHEIMLGLTLFNKQGVFSKSQYW</sequence>
<dbReference type="Proteomes" id="UP001596405">
    <property type="component" value="Unassembled WGS sequence"/>
</dbReference>
<evidence type="ECO:0000313" key="3">
    <source>
        <dbReference type="Proteomes" id="UP001596405"/>
    </source>
</evidence>
<organism evidence="2 3">
    <name type="scientific">Rufibacter roseus</name>
    <dbReference type="NCBI Taxonomy" id="1567108"/>
    <lineage>
        <taxon>Bacteria</taxon>
        <taxon>Pseudomonadati</taxon>
        <taxon>Bacteroidota</taxon>
        <taxon>Cytophagia</taxon>
        <taxon>Cytophagales</taxon>
        <taxon>Hymenobacteraceae</taxon>
        <taxon>Rufibacter</taxon>
    </lineage>
</organism>
<reference evidence="3" key="1">
    <citation type="journal article" date="2019" name="Int. J. Syst. Evol. Microbiol.">
        <title>The Global Catalogue of Microorganisms (GCM) 10K type strain sequencing project: providing services to taxonomists for standard genome sequencing and annotation.</title>
        <authorList>
            <consortium name="The Broad Institute Genomics Platform"/>
            <consortium name="The Broad Institute Genome Sequencing Center for Infectious Disease"/>
            <person name="Wu L."/>
            <person name="Ma J."/>
        </authorList>
    </citation>
    <scope>NUCLEOTIDE SEQUENCE [LARGE SCALE GENOMIC DNA]</scope>
    <source>
        <strain evidence="3">CGMCC 4.7393</strain>
    </source>
</reference>
<keyword evidence="1" id="KW-0732">Signal</keyword>
<proteinExistence type="predicted"/>
<dbReference type="NCBIfam" id="TIGR03519">
    <property type="entry name" value="T9SS_PorP_fam"/>
    <property type="match status" value="1"/>
</dbReference>
<comment type="caution">
    <text evidence="2">The sequence shown here is derived from an EMBL/GenBank/DDBJ whole genome shotgun (WGS) entry which is preliminary data.</text>
</comment>
<keyword evidence="3" id="KW-1185">Reference proteome</keyword>
<evidence type="ECO:0000313" key="2">
    <source>
        <dbReference type="EMBL" id="MFC6997343.1"/>
    </source>
</evidence>
<evidence type="ECO:0000256" key="1">
    <source>
        <dbReference type="SAM" id="SignalP"/>
    </source>
</evidence>
<gene>
    <name evidence="2" type="ORF">ACFQHR_06885</name>
</gene>
<accession>A0ABW2DLZ2</accession>
<feature type="chain" id="PRO_5046557661" evidence="1">
    <location>
        <begin position="20"/>
        <end position="343"/>
    </location>
</feature>
<name>A0ABW2DLZ2_9BACT</name>
<dbReference type="InterPro" id="IPR019861">
    <property type="entry name" value="PorP/SprF_Bacteroidetes"/>
</dbReference>
<dbReference type="RefSeq" id="WP_066615896.1">
    <property type="nucleotide sequence ID" value="NZ_LRML01000001.1"/>
</dbReference>
<dbReference type="EMBL" id="JBHSYQ010000003">
    <property type="protein sequence ID" value="MFC6997343.1"/>
    <property type="molecule type" value="Genomic_DNA"/>
</dbReference>